<keyword evidence="1" id="KW-0472">Membrane</keyword>
<evidence type="ECO:0000313" key="2">
    <source>
        <dbReference type="EMBL" id="TQJ14655.1"/>
    </source>
</evidence>
<dbReference type="RefSeq" id="WP_141928433.1">
    <property type="nucleotide sequence ID" value="NZ_BAABCI010000003.1"/>
</dbReference>
<accession>A0A542EH53</accession>
<dbReference type="AlphaFoldDB" id="A0A542EH53"/>
<protein>
    <submittedName>
        <fullName evidence="2">Uncharacterized protein</fullName>
    </submittedName>
</protein>
<gene>
    <name evidence="2" type="ORF">FB459_2129</name>
</gene>
<keyword evidence="1" id="KW-1133">Transmembrane helix</keyword>
<evidence type="ECO:0000313" key="3">
    <source>
        <dbReference type="Proteomes" id="UP000320806"/>
    </source>
</evidence>
<feature type="transmembrane region" description="Helical" evidence="1">
    <location>
        <begin position="6"/>
        <end position="26"/>
    </location>
</feature>
<name>A0A542EH53_9MICO</name>
<reference evidence="2 3" key="1">
    <citation type="submission" date="2019-06" db="EMBL/GenBank/DDBJ databases">
        <title>Sequencing the genomes of 1000 actinobacteria strains.</title>
        <authorList>
            <person name="Klenk H.-P."/>
        </authorList>
    </citation>
    <scope>NUCLEOTIDE SEQUENCE [LARGE SCALE GENOMIC DNA]</scope>
    <source>
        <strain evidence="2 3">DSM 19828</strain>
    </source>
</reference>
<sequence length="90" mass="9883">MTDETPTWLIWLAAILAAAVIAGAFISGQQPVSGTIVSKDHKPASEIGTFWGVIEEKARWWVVVDGGANTVCYLSEDRWNQVRVGQHIEC</sequence>
<keyword evidence="1" id="KW-0812">Transmembrane</keyword>
<organism evidence="2 3">
    <name type="scientific">Yimella lutea</name>
    <dbReference type="NCBI Taxonomy" id="587872"/>
    <lineage>
        <taxon>Bacteria</taxon>
        <taxon>Bacillati</taxon>
        <taxon>Actinomycetota</taxon>
        <taxon>Actinomycetes</taxon>
        <taxon>Micrococcales</taxon>
        <taxon>Dermacoccaceae</taxon>
        <taxon>Yimella</taxon>
    </lineage>
</organism>
<comment type="caution">
    <text evidence="2">The sequence shown here is derived from an EMBL/GenBank/DDBJ whole genome shotgun (WGS) entry which is preliminary data.</text>
</comment>
<dbReference type="EMBL" id="VFMO01000001">
    <property type="protein sequence ID" value="TQJ14655.1"/>
    <property type="molecule type" value="Genomic_DNA"/>
</dbReference>
<dbReference type="Proteomes" id="UP000320806">
    <property type="component" value="Unassembled WGS sequence"/>
</dbReference>
<proteinExistence type="predicted"/>
<evidence type="ECO:0000256" key="1">
    <source>
        <dbReference type="SAM" id="Phobius"/>
    </source>
</evidence>
<keyword evidence="3" id="KW-1185">Reference proteome</keyword>